<accession>A0ABY7B1N9</accession>
<evidence type="ECO:0000313" key="3">
    <source>
        <dbReference type="Proteomes" id="UP001163203"/>
    </source>
</evidence>
<dbReference type="Proteomes" id="UP001163203">
    <property type="component" value="Chromosome"/>
</dbReference>
<feature type="compositionally biased region" description="Basic and acidic residues" evidence="1">
    <location>
        <begin position="43"/>
        <end position="64"/>
    </location>
</feature>
<name>A0ABY7B1N9_9PSEU</name>
<gene>
    <name evidence="2" type="ORF">ORV05_36200</name>
</gene>
<evidence type="ECO:0000256" key="1">
    <source>
        <dbReference type="SAM" id="MobiDB-lite"/>
    </source>
</evidence>
<reference evidence="2" key="1">
    <citation type="submission" date="2022-11" db="EMBL/GenBank/DDBJ databases">
        <authorList>
            <person name="Mo P."/>
        </authorList>
    </citation>
    <scope>NUCLEOTIDE SEQUENCE</scope>
    <source>
        <strain evidence="2">HUAS 11-8</strain>
    </source>
</reference>
<evidence type="ECO:0000313" key="2">
    <source>
        <dbReference type="EMBL" id="WAL66220.1"/>
    </source>
</evidence>
<sequence length="79" mass="9118">MWWLFGQIWLWLLIAFLLGAATAALLLRPRRTRTPPPTSPEEQTERLPPARDEYRDPEPDDPARGRRSGTLPVDWPPTT</sequence>
<feature type="region of interest" description="Disordered" evidence="1">
    <location>
        <begin position="30"/>
        <end position="79"/>
    </location>
</feature>
<protein>
    <submittedName>
        <fullName evidence="2">Uncharacterized protein</fullName>
    </submittedName>
</protein>
<dbReference type="EMBL" id="CP113836">
    <property type="protein sequence ID" value="WAL66220.1"/>
    <property type="molecule type" value="Genomic_DNA"/>
</dbReference>
<keyword evidence="3" id="KW-1185">Reference proteome</keyword>
<organism evidence="2 3">
    <name type="scientific">Amycolatopsis cynarae</name>
    <dbReference type="NCBI Taxonomy" id="2995223"/>
    <lineage>
        <taxon>Bacteria</taxon>
        <taxon>Bacillati</taxon>
        <taxon>Actinomycetota</taxon>
        <taxon>Actinomycetes</taxon>
        <taxon>Pseudonocardiales</taxon>
        <taxon>Pseudonocardiaceae</taxon>
        <taxon>Amycolatopsis</taxon>
    </lineage>
</organism>
<dbReference type="RefSeq" id="WP_268756357.1">
    <property type="nucleotide sequence ID" value="NZ_CP113836.1"/>
</dbReference>
<proteinExistence type="predicted"/>